<dbReference type="Proteomes" id="UP001152795">
    <property type="component" value="Unassembled WGS sequence"/>
</dbReference>
<protein>
    <submittedName>
        <fullName evidence="1">RNA-directed DNA polymerase from transposon X-element</fullName>
    </submittedName>
</protein>
<dbReference type="EMBL" id="CACRXK020001055">
    <property type="protein sequence ID" value="CAB3986678.1"/>
    <property type="molecule type" value="Genomic_DNA"/>
</dbReference>
<keyword evidence="1" id="KW-0548">Nucleotidyltransferase</keyword>
<comment type="caution">
    <text evidence="1">The sequence shown here is derived from an EMBL/GenBank/DDBJ whole genome shotgun (WGS) entry which is preliminary data.</text>
</comment>
<dbReference type="AlphaFoldDB" id="A0A7D9HN10"/>
<evidence type="ECO:0000313" key="2">
    <source>
        <dbReference type="Proteomes" id="UP001152795"/>
    </source>
</evidence>
<dbReference type="GO" id="GO:0003964">
    <property type="term" value="F:RNA-directed DNA polymerase activity"/>
    <property type="evidence" value="ECO:0007669"/>
    <property type="project" value="UniProtKB-KW"/>
</dbReference>
<proteinExistence type="predicted"/>
<accession>A0A7D9HN10</accession>
<reference evidence="1" key="1">
    <citation type="submission" date="2020-04" db="EMBL/GenBank/DDBJ databases">
        <authorList>
            <person name="Alioto T."/>
            <person name="Alioto T."/>
            <person name="Gomez Garrido J."/>
        </authorList>
    </citation>
    <scope>NUCLEOTIDE SEQUENCE</scope>
    <source>
        <strain evidence="1">A484AB</strain>
    </source>
</reference>
<keyword evidence="2" id="KW-1185">Reference proteome</keyword>
<sequence>MEVLTKTILLYLWMHDTTLSEVIDVTNHVSGNCIGNSENNIDNIIWFTENEQMELNAKKCNEMVVDFRKNKTVIPPVCIGQQPMSRVKTYKLLGLWIDDDLNWESNTE</sequence>
<dbReference type="OrthoDB" id="10037236at2759"/>
<evidence type="ECO:0000313" key="1">
    <source>
        <dbReference type="EMBL" id="CAB3986678.1"/>
    </source>
</evidence>
<organism evidence="1 2">
    <name type="scientific">Paramuricea clavata</name>
    <name type="common">Red gorgonian</name>
    <name type="synonym">Violescent sea-whip</name>
    <dbReference type="NCBI Taxonomy" id="317549"/>
    <lineage>
        <taxon>Eukaryota</taxon>
        <taxon>Metazoa</taxon>
        <taxon>Cnidaria</taxon>
        <taxon>Anthozoa</taxon>
        <taxon>Octocorallia</taxon>
        <taxon>Malacalcyonacea</taxon>
        <taxon>Plexauridae</taxon>
        <taxon>Paramuricea</taxon>
    </lineage>
</organism>
<name>A0A7D9HN10_PARCT</name>
<keyword evidence="1" id="KW-0808">Transferase</keyword>
<gene>
    <name evidence="1" type="ORF">PACLA_8A049258</name>
</gene>
<keyword evidence="1" id="KW-0695">RNA-directed DNA polymerase</keyword>